<dbReference type="Pfam" id="PF05978">
    <property type="entry name" value="UNC-93"/>
    <property type="match status" value="1"/>
</dbReference>
<evidence type="ECO:0000256" key="4">
    <source>
        <dbReference type="ARBA" id="ARBA00023136"/>
    </source>
</evidence>
<feature type="transmembrane region" description="Helical" evidence="5">
    <location>
        <begin position="172"/>
        <end position="193"/>
    </location>
</feature>
<feature type="transmembrane region" description="Helical" evidence="5">
    <location>
        <begin position="264"/>
        <end position="282"/>
    </location>
</feature>
<feature type="transmembrane region" description="Helical" evidence="5">
    <location>
        <begin position="332"/>
        <end position="355"/>
    </location>
</feature>
<dbReference type="SUPFAM" id="SSF103473">
    <property type="entry name" value="MFS general substrate transporter"/>
    <property type="match status" value="1"/>
</dbReference>
<sequence>MATEEHHPVTWFRSTLWAALLGSVTALTCPGIFGALNGMGAGGGASPDITNAANAIVFGTLAARSPFTESLINRITPKWALCIGTLGYVPYAAGLYCNDRFGTNWLLLFGAVCIGVSACFLWVASGAILLGYSEEHRKGRASLQSLGASIGGIVSLALNIEKSWRGSVSTPTYIALMIIMCLGFPFAALLPTAKRIQRTDGRPVQLAQQASFLKEFRVLKNMLKRPAILALMPLWLYGQWFLSYQWQFNFAYFTVRARALNSTLFYLVGLFSALLMGQILDFERFSRRMRARIGFFLVLFFVGASWILGQVVQVHHSKTTPTLDWSSDGFGLGAFLFILWGFSDPFVTTFMFWLGGTLTRNLNETSFLAAVINFVGSLGSTFGFVVSAMDVEYDWACVINVILFFVSVPFTAWVVFAKVTDSSHGKSLAGLEGDKSSSASVFETPAVLPVVSIVPGEKGNVK</sequence>
<keyword evidence="2 5" id="KW-0812">Transmembrane</keyword>
<keyword evidence="4 5" id="KW-0472">Membrane</keyword>
<feature type="transmembrane region" description="Helical" evidence="5">
    <location>
        <begin position="16"/>
        <end position="36"/>
    </location>
</feature>
<evidence type="ECO:0000313" key="7">
    <source>
        <dbReference type="Proteomes" id="UP000799770"/>
    </source>
</evidence>
<dbReference type="InterPro" id="IPR010291">
    <property type="entry name" value="Ion_channel_UNC-93"/>
</dbReference>
<evidence type="ECO:0000256" key="2">
    <source>
        <dbReference type="ARBA" id="ARBA00022692"/>
    </source>
</evidence>
<dbReference type="GO" id="GO:0016020">
    <property type="term" value="C:membrane"/>
    <property type="evidence" value="ECO:0007669"/>
    <property type="project" value="UniProtKB-SubCell"/>
</dbReference>
<dbReference type="Proteomes" id="UP000799770">
    <property type="component" value="Unassembled WGS sequence"/>
</dbReference>
<evidence type="ECO:0000256" key="1">
    <source>
        <dbReference type="ARBA" id="ARBA00004141"/>
    </source>
</evidence>
<comment type="subcellular location">
    <subcellularLocation>
        <location evidence="1">Membrane</location>
        <topology evidence="1">Multi-pass membrane protein</topology>
    </subcellularLocation>
</comment>
<evidence type="ECO:0000313" key="6">
    <source>
        <dbReference type="EMBL" id="KAF2111136.1"/>
    </source>
</evidence>
<gene>
    <name evidence="6" type="ORF">BDV96DRAFT_499794</name>
</gene>
<feature type="transmembrane region" description="Helical" evidence="5">
    <location>
        <begin position="227"/>
        <end position="244"/>
    </location>
</feature>
<keyword evidence="3 5" id="KW-1133">Transmembrane helix</keyword>
<feature type="transmembrane region" description="Helical" evidence="5">
    <location>
        <begin position="367"/>
        <end position="387"/>
    </location>
</feature>
<dbReference type="InterPro" id="IPR051617">
    <property type="entry name" value="UNC-93-like_regulator"/>
</dbReference>
<dbReference type="Gene3D" id="1.20.1250.20">
    <property type="entry name" value="MFS general substrate transporter like domains"/>
    <property type="match status" value="1"/>
</dbReference>
<feature type="transmembrane region" description="Helical" evidence="5">
    <location>
        <begin position="79"/>
        <end position="96"/>
    </location>
</feature>
<feature type="transmembrane region" description="Helical" evidence="5">
    <location>
        <begin position="142"/>
        <end position="160"/>
    </location>
</feature>
<dbReference type="AlphaFoldDB" id="A0A6A5YW01"/>
<reference evidence="6" key="1">
    <citation type="journal article" date="2020" name="Stud. Mycol.">
        <title>101 Dothideomycetes genomes: a test case for predicting lifestyles and emergence of pathogens.</title>
        <authorList>
            <person name="Haridas S."/>
            <person name="Albert R."/>
            <person name="Binder M."/>
            <person name="Bloem J."/>
            <person name="Labutti K."/>
            <person name="Salamov A."/>
            <person name="Andreopoulos B."/>
            <person name="Baker S."/>
            <person name="Barry K."/>
            <person name="Bills G."/>
            <person name="Bluhm B."/>
            <person name="Cannon C."/>
            <person name="Castanera R."/>
            <person name="Culley D."/>
            <person name="Daum C."/>
            <person name="Ezra D."/>
            <person name="Gonzalez J."/>
            <person name="Henrissat B."/>
            <person name="Kuo A."/>
            <person name="Liang C."/>
            <person name="Lipzen A."/>
            <person name="Lutzoni F."/>
            <person name="Magnuson J."/>
            <person name="Mondo S."/>
            <person name="Nolan M."/>
            <person name="Ohm R."/>
            <person name="Pangilinan J."/>
            <person name="Park H.-J."/>
            <person name="Ramirez L."/>
            <person name="Alfaro M."/>
            <person name="Sun H."/>
            <person name="Tritt A."/>
            <person name="Yoshinaga Y."/>
            <person name="Zwiers L.-H."/>
            <person name="Turgeon B."/>
            <person name="Goodwin S."/>
            <person name="Spatafora J."/>
            <person name="Crous P."/>
            <person name="Grigoriev I."/>
        </authorList>
    </citation>
    <scope>NUCLEOTIDE SEQUENCE</scope>
    <source>
        <strain evidence="6">CBS 627.86</strain>
    </source>
</reference>
<dbReference type="PANTHER" id="PTHR23294:SF59">
    <property type="entry name" value="UNC93-LIKE PROTEIN C922.05C"/>
    <property type="match status" value="1"/>
</dbReference>
<evidence type="ECO:0000256" key="3">
    <source>
        <dbReference type="ARBA" id="ARBA00022989"/>
    </source>
</evidence>
<dbReference type="PANTHER" id="PTHR23294">
    <property type="entry name" value="ET TRANSLATION PRODUCT-RELATED"/>
    <property type="match status" value="1"/>
</dbReference>
<protein>
    <submittedName>
        <fullName evidence="6">Major facilitator superfamily domain-containing protein</fullName>
    </submittedName>
</protein>
<dbReference type="InterPro" id="IPR036259">
    <property type="entry name" value="MFS_trans_sf"/>
</dbReference>
<evidence type="ECO:0000256" key="5">
    <source>
        <dbReference type="SAM" id="Phobius"/>
    </source>
</evidence>
<dbReference type="EMBL" id="ML977335">
    <property type="protein sequence ID" value="KAF2111136.1"/>
    <property type="molecule type" value="Genomic_DNA"/>
</dbReference>
<feature type="transmembrane region" description="Helical" evidence="5">
    <location>
        <begin position="108"/>
        <end position="130"/>
    </location>
</feature>
<dbReference type="OrthoDB" id="196103at2759"/>
<name>A0A6A5YW01_9PLEO</name>
<proteinExistence type="predicted"/>
<feature type="transmembrane region" description="Helical" evidence="5">
    <location>
        <begin position="294"/>
        <end position="312"/>
    </location>
</feature>
<accession>A0A6A5YW01</accession>
<keyword evidence="7" id="KW-1185">Reference proteome</keyword>
<organism evidence="6 7">
    <name type="scientific">Lophiotrema nucula</name>
    <dbReference type="NCBI Taxonomy" id="690887"/>
    <lineage>
        <taxon>Eukaryota</taxon>
        <taxon>Fungi</taxon>
        <taxon>Dikarya</taxon>
        <taxon>Ascomycota</taxon>
        <taxon>Pezizomycotina</taxon>
        <taxon>Dothideomycetes</taxon>
        <taxon>Pleosporomycetidae</taxon>
        <taxon>Pleosporales</taxon>
        <taxon>Lophiotremataceae</taxon>
        <taxon>Lophiotrema</taxon>
    </lineage>
</organism>
<feature type="transmembrane region" description="Helical" evidence="5">
    <location>
        <begin position="393"/>
        <end position="416"/>
    </location>
</feature>